<organism evidence="2">
    <name type="scientific">Bradyrhizobium diazoefficiens</name>
    <dbReference type="NCBI Taxonomy" id="1355477"/>
    <lineage>
        <taxon>Bacteria</taxon>
        <taxon>Pseudomonadati</taxon>
        <taxon>Pseudomonadota</taxon>
        <taxon>Alphaproteobacteria</taxon>
        <taxon>Hyphomicrobiales</taxon>
        <taxon>Nitrobacteraceae</taxon>
        <taxon>Bradyrhizobium</taxon>
    </lineage>
</organism>
<dbReference type="EMBL" id="AP023094">
    <property type="protein sequence ID" value="BCE48154.1"/>
    <property type="molecule type" value="Genomic_DNA"/>
</dbReference>
<reference evidence="1" key="2">
    <citation type="submission" date="2020-05" db="EMBL/GenBank/DDBJ databases">
        <title>Complete genome sequence of Bradyrhizobium diazoefficiens XF4 isolated from soybean nodule.</title>
        <authorList>
            <person name="Noda R."/>
            <person name="Kakizaki K."/>
            <person name="Minamisawa K."/>
        </authorList>
    </citation>
    <scope>NUCLEOTIDE SEQUENCE</scope>
    <source>
        <strain evidence="1">XF4</strain>
    </source>
</reference>
<evidence type="ECO:0000313" key="1">
    <source>
        <dbReference type="EMBL" id="BCE48154.1"/>
    </source>
</evidence>
<proteinExistence type="predicted"/>
<name>A0A810CWE5_9BRAD</name>
<evidence type="ECO:0000313" key="2">
    <source>
        <dbReference type="EMBL" id="BCE91670.1"/>
    </source>
</evidence>
<gene>
    <name evidence="2" type="ORF">XF10B_44680</name>
    <name evidence="1" type="ORF">XF4B_45030</name>
</gene>
<reference evidence="2" key="1">
    <citation type="submission" date="2020-05" db="EMBL/GenBank/DDBJ databases">
        <title>Complete genome sequence of Bradyrhizobium diazoefficiens XF10 isolated from soybean nodule.</title>
        <authorList>
            <person name="Noda R."/>
            <person name="Kakizaki K."/>
            <person name="Minamisawa K."/>
        </authorList>
    </citation>
    <scope>NUCLEOTIDE SEQUENCE</scope>
    <source>
        <strain evidence="2">XF10</strain>
    </source>
</reference>
<dbReference type="EMBL" id="AP023099">
    <property type="protein sequence ID" value="BCE91670.1"/>
    <property type="molecule type" value="Genomic_DNA"/>
</dbReference>
<sequence length="195" mass="21241">MFRKQAPSNPDVFVSAKTLCAIPARHDSLREALVQNSLDPQVRSIGYLASAYAASQPVDLGAVVVSRDDGRYVLDVVPARRIRDLDEEGLVQIALRELGLSALTITADDIRQEPRYANAQLVWSYNGVRVPIGLRMRIIEVLIEDGPMALGRLLSSISADRDPSPAVMALACADLVELDLLSEPIGPRSIVRARS</sequence>
<protein>
    <submittedName>
        <fullName evidence="2">Uncharacterized protein</fullName>
    </submittedName>
</protein>
<dbReference type="AlphaFoldDB" id="A0A810CWE5"/>
<accession>A0A810CWE5</accession>